<dbReference type="AlphaFoldDB" id="D7KAW0"/>
<accession>D7KAW0</accession>
<proteinExistence type="predicted"/>
<dbReference type="EMBL" id="GL348713">
    <property type="protein sequence ID" value="EFH70319.1"/>
    <property type="molecule type" value="Genomic_DNA"/>
</dbReference>
<protein>
    <submittedName>
        <fullName evidence="2">Predicted protein</fullName>
    </submittedName>
</protein>
<gene>
    <name evidence="2" type="ORF">ARALYDRAFT_681704</name>
</gene>
<sequence length="222" mass="25696">MASSLAKPNDKAKNKIKIREDTETPDFVSTHICIKRIHTTQTLDREVILRRIRQRRPKSKKVMPIKIPMILQGCHDVWKKIQLNKGNVEKDLHDVEHEMKTLPCKIDTCEALASYGNKVQAHLRVINMKIRELKGNVEKDLHDVEHEMETLPCKTHTSEALANSYGNEIQALKTNLRVCDMKIRNLEAVINCCDKEIKELRCCKDLIVFGLVLFMAYFFIFA</sequence>
<keyword evidence="3" id="KW-1185">Reference proteome</keyword>
<dbReference type="Proteomes" id="UP000008694">
    <property type="component" value="Unassembled WGS sequence"/>
</dbReference>
<evidence type="ECO:0000313" key="2">
    <source>
        <dbReference type="EMBL" id="EFH70319.1"/>
    </source>
</evidence>
<organism evidence="3">
    <name type="scientific">Arabidopsis lyrata subsp. lyrata</name>
    <name type="common">Lyre-leaved rock-cress</name>
    <dbReference type="NCBI Taxonomy" id="81972"/>
    <lineage>
        <taxon>Eukaryota</taxon>
        <taxon>Viridiplantae</taxon>
        <taxon>Streptophyta</taxon>
        <taxon>Embryophyta</taxon>
        <taxon>Tracheophyta</taxon>
        <taxon>Spermatophyta</taxon>
        <taxon>Magnoliopsida</taxon>
        <taxon>eudicotyledons</taxon>
        <taxon>Gunneridae</taxon>
        <taxon>Pentapetalae</taxon>
        <taxon>rosids</taxon>
        <taxon>malvids</taxon>
        <taxon>Brassicales</taxon>
        <taxon>Brassicaceae</taxon>
        <taxon>Camelineae</taxon>
        <taxon>Arabidopsis</taxon>
    </lineage>
</organism>
<keyword evidence="1" id="KW-0472">Membrane</keyword>
<feature type="transmembrane region" description="Helical" evidence="1">
    <location>
        <begin position="205"/>
        <end position="221"/>
    </location>
</feature>
<keyword evidence="1" id="KW-1133">Transmembrane helix</keyword>
<dbReference type="Gramene" id="Al_scaffold_0001_4027">
    <property type="protein sequence ID" value="Al_scaffold_0001_4027"/>
    <property type="gene ID" value="Al_scaffold_0001_4027"/>
</dbReference>
<keyword evidence="1" id="KW-0812">Transmembrane</keyword>
<dbReference type="HOGENOM" id="CLU_1246862_0_0_1"/>
<name>D7KAW0_ARALL</name>
<evidence type="ECO:0000313" key="3">
    <source>
        <dbReference type="Proteomes" id="UP000008694"/>
    </source>
</evidence>
<reference evidence="3" key="1">
    <citation type="journal article" date="2011" name="Nat. Genet.">
        <title>The Arabidopsis lyrata genome sequence and the basis of rapid genome size change.</title>
        <authorList>
            <person name="Hu T.T."/>
            <person name="Pattyn P."/>
            <person name="Bakker E.G."/>
            <person name="Cao J."/>
            <person name="Cheng J.-F."/>
            <person name="Clark R.M."/>
            <person name="Fahlgren N."/>
            <person name="Fawcett J.A."/>
            <person name="Grimwood J."/>
            <person name="Gundlach H."/>
            <person name="Haberer G."/>
            <person name="Hollister J.D."/>
            <person name="Ossowski S."/>
            <person name="Ottilar R.P."/>
            <person name="Salamov A.A."/>
            <person name="Schneeberger K."/>
            <person name="Spannagl M."/>
            <person name="Wang X."/>
            <person name="Yang L."/>
            <person name="Nasrallah M.E."/>
            <person name="Bergelson J."/>
            <person name="Carrington J.C."/>
            <person name="Gaut B.S."/>
            <person name="Schmutz J."/>
            <person name="Mayer K.F.X."/>
            <person name="Van de Peer Y."/>
            <person name="Grigoriev I.V."/>
            <person name="Nordborg M."/>
            <person name="Weigel D."/>
            <person name="Guo Y.-L."/>
        </authorList>
    </citation>
    <scope>NUCLEOTIDE SEQUENCE [LARGE SCALE GENOMIC DNA]</scope>
    <source>
        <strain evidence="3">cv. MN47</strain>
    </source>
</reference>
<evidence type="ECO:0000256" key="1">
    <source>
        <dbReference type="SAM" id="Phobius"/>
    </source>
</evidence>